<feature type="region of interest" description="Disordered" evidence="1">
    <location>
        <begin position="80"/>
        <end position="119"/>
    </location>
</feature>
<feature type="compositionally biased region" description="Basic and acidic residues" evidence="1">
    <location>
        <begin position="100"/>
        <end position="109"/>
    </location>
</feature>
<comment type="caution">
    <text evidence="2">The sequence shown here is derived from an EMBL/GenBank/DDBJ whole genome shotgun (WGS) entry which is preliminary data.</text>
</comment>
<gene>
    <name evidence="2" type="ORF">SNEC2469_LOCUS31097</name>
</gene>
<dbReference type="InterPro" id="IPR036691">
    <property type="entry name" value="Endo/exonu/phosph_ase_sf"/>
</dbReference>
<evidence type="ECO:0000256" key="1">
    <source>
        <dbReference type="SAM" id="MobiDB-lite"/>
    </source>
</evidence>
<dbReference type="Gene3D" id="3.60.10.10">
    <property type="entry name" value="Endonuclease/exonuclease/phosphatase"/>
    <property type="match status" value="1"/>
</dbReference>
<name>A0A813BN27_9DINO</name>
<accession>A0A813BN27</accession>
<keyword evidence="3" id="KW-1185">Reference proteome</keyword>
<feature type="region of interest" description="Disordered" evidence="1">
    <location>
        <begin position="1"/>
        <end position="53"/>
    </location>
</feature>
<evidence type="ECO:0000313" key="3">
    <source>
        <dbReference type="Proteomes" id="UP000601435"/>
    </source>
</evidence>
<dbReference type="EMBL" id="CAJNJA010074230">
    <property type="protein sequence ID" value="CAE7911728.1"/>
    <property type="molecule type" value="Genomic_DNA"/>
</dbReference>
<sequence length="1179" mass="132782">MEGIGKGSGGKNKVGTGETELDSPQRLGLVPADVRGRGRQRETSSRQTKNNDAAALQYLATATDAAHALSAALGPPLEPRIAANGTIPDQGSLDSVRNLPRHESPEKKARTSKMPAAPCFGSGSAPSAYPPLFHGVQASALPGPATPGVPHPVVALPPARTEPEHFDLDEPGWLGGLKQQLQELVQTQHNMATQLRSLQDIQTEIRTLSHGQSDLNRRADEHEFSLKQMHGELKELERELTALKSAPPTRSVSPAPSVRGTPRSEMLSDREVDELQIVIGGWNECRREDIESEVRNIFHAMNADALVKQVYVPYVRCGYCRVELLYPEPNIWAQRKLQGIVVQAIKDLQYVSTISGQQHCKFWAARNRSLQERAKVRAILSTQELCIKHVGPAIVDKDWRGKVWVSNTQVLHHVDTKVINMVPLEIAGLTWNLHGKGIQHVSTLMQGLEAPPDIFFLQEKGDVRGVAEGASRQDTSFVAGREYQVFLANPHYSHRCCAVLIALDLEFMNPHVHVHEFGVFVKGRMNACAWCFASLHFPHQQRSDAPDTWEKGISTLLGWLTGESWDTNILIGHDLNQDLHAEFDEFAGMLHYREFVFQMGLQTSPPLGDTWIARGSSSAIDFYLHQIRGAELRFVKREDLRISLPSDHNAIQVHCSFRGKRLWEELMEQDVWDNDCINQAFREPQEIHQLRIDAKVAHKENLLQEAQAAEMLFSFYADKYSVLMKRVHRTAPDHSGAAYIAKIDIKAAFDSLSRTSNAYYGFKKLMDSGRAPVSTRLLIFSTFITAKWAWAVWLTRIWSYLGHLDRISPSDVRPSWVADLLIRRVQRIYDHWDWASEWPSWELMAKDRTQWNSHARTWVRHWTMSDTEGVATFEYLYDRQLILLKGKKTLLDCLFRPAKDFTDTPYTTPLCVIKPAKLGGPVLWAKARDQKGRYPEVHQVAQALLQDHQGPVTFGAYVRVKSGIRSQTYQYPETFKLFTAFLADEFAGDAFLTIQIQRDVEKAPHKDHRNSSHPTLILNLSQGAPGGTWVESPQGTMAMRCADGAMRMGHVLTGHRYRISASRLWHATVPSTEERILLLGWVPAGWHNLEDTARATLACLGFVKPPNLEGPPTSLTLWRGSAEVQRRLEDFGIVRQPCLQWKHGVLRQERHVVHICLSSDDESPTGEDEDSEDVVCMTA</sequence>
<feature type="region of interest" description="Disordered" evidence="1">
    <location>
        <begin position="1159"/>
        <end position="1179"/>
    </location>
</feature>
<evidence type="ECO:0000313" key="2">
    <source>
        <dbReference type="EMBL" id="CAE7911728.1"/>
    </source>
</evidence>
<feature type="compositionally biased region" description="Gly residues" evidence="1">
    <location>
        <begin position="1"/>
        <end position="12"/>
    </location>
</feature>
<proteinExistence type="predicted"/>
<feature type="compositionally biased region" description="Basic and acidic residues" evidence="1">
    <location>
        <begin position="34"/>
        <end position="44"/>
    </location>
</feature>
<dbReference type="SUPFAM" id="SSF56219">
    <property type="entry name" value="DNase I-like"/>
    <property type="match status" value="1"/>
</dbReference>
<protein>
    <submittedName>
        <fullName evidence="2">Uncharacterized protein</fullName>
    </submittedName>
</protein>
<dbReference type="AlphaFoldDB" id="A0A813BN27"/>
<feature type="compositionally biased region" description="Acidic residues" evidence="1">
    <location>
        <begin position="1159"/>
        <end position="1173"/>
    </location>
</feature>
<reference evidence="2" key="1">
    <citation type="submission" date="2021-02" db="EMBL/GenBank/DDBJ databases">
        <authorList>
            <person name="Dougan E. K."/>
            <person name="Rhodes N."/>
            <person name="Thang M."/>
            <person name="Chan C."/>
        </authorList>
    </citation>
    <scope>NUCLEOTIDE SEQUENCE</scope>
</reference>
<dbReference type="OrthoDB" id="437866at2759"/>
<organism evidence="2 3">
    <name type="scientific">Symbiodinium necroappetens</name>
    <dbReference type="NCBI Taxonomy" id="1628268"/>
    <lineage>
        <taxon>Eukaryota</taxon>
        <taxon>Sar</taxon>
        <taxon>Alveolata</taxon>
        <taxon>Dinophyceae</taxon>
        <taxon>Suessiales</taxon>
        <taxon>Symbiodiniaceae</taxon>
        <taxon>Symbiodinium</taxon>
    </lineage>
</organism>
<feature type="region of interest" description="Disordered" evidence="1">
    <location>
        <begin position="244"/>
        <end position="266"/>
    </location>
</feature>
<dbReference type="Proteomes" id="UP000601435">
    <property type="component" value="Unassembled WGS sequence"/>
</dbReference>